<dbReference type="GeneID" id="30965930"/>
<evidence type="ECO:0000313" key="1">
    <source>
        <dbReference type="EMBL" id="ODV63634.1"/>
    </source>
</evidence>
<accession>A0A1D2VPX3</accession>
<dbReference type="EMBL" id="KV454475">
    <property type="protein sequence ID" value="ODV63634.1"/>
    <property type="molecule type" value="Genomic_DNA"/>
</dbReference>
<dbReference type="AlphaFoldDB" id="A0A1D2VPX3"/>
<organism evidence="1 2">
    <name type="scientific">Ascoidea rubescens DSM 1968</name>
    <dbReference type="NCBI Taxonomy" id="1344418"/>
    <lineage>
        <taxon>Eukaryota</taxon>
        <taxon>Fungi</taxon>
        <taxon>Dikarya</taxon>
        <taxon>Ascomycota</taxon>
        <taxon>Saccharomycotina</taxon>
        <taxon>Saccharomycetes</taxon>
        <taxon>Ascoideaceae</taxon>
        <taxon>Ascoidea</taxon>
    </lineage>
</organism>
<dbReference type="Proteomes" id="UP000095038">
    <property type="component" value="Unassembled WGS sequence"/>
</dbReference>
<reference evidence="2" key="1">
    <citation type="submission" date="2016-05" db="EMBL/GenBank/DDBJ databases">
        <title>Comparative genomics of biotechnologically important yeasts.</title>
        <authorList>
            <consortium name="DOE Joint Genome Institute"/>
            <person name="Riley R."/>
            <person name="Haridas S."/>
            <person name="Wolfe K.H."/>
            <person name="Lopes M.R."/>
            <person name="Hittinger C.T."/>
            <person name="Goker M."/>
            <person name="Salamov A."/>
            <person name="Wisecaver J."/>
            <person name="Long T.M."/>
            <person name="Aerts A.L."/>
            <person name="Barry K."/>
            <person name="Choi C."/>
            <person name="Clum A."/>
            <person name="Coughlan A.Y."/>
            <person name="Deshpande S."/>
            <person name="Douglass A.P."/>
            <person name="Hanson S.J."/>
            <person name="Klenk H.-P."/>
            <person name="Labutti K."/>
            <person name="Lapidus A."/>
            <person name="Lindquist E."/>
            <person name="Lipzen A."/>
            <person name="Meier-Kolthoff J.P."/>
            <person name="Ohm R.A."/>
            <person name="Otillar R.P."/>
            <person name="Pangilinan J."/>
            <person name="Peng Y."/>
            <person name="Rokas A."/>
            <person name="Rosa C.A."/>
            <person name="Scheuner C."/>
            <person name="Sibirny A.A."/>
            <person name="Slot J.C."/>
            <person name="Stielow J.B."/>
            <person name="Sun H."/>
            <person name="Kurtzman C.P."/>
            <person name="Blackwell M."/>
            <person name="Grigoriev I.V."/>
            <person name="Jeffries T.W."/>
        </authorList>
    </citation>
    <scope>NUCLEOTIDE SEQUENCE [LARGE SCALE GENOMIC DNA]</scope>
    <source>
        <strain evidence="2">DSM 1968</strain>
    </source>
</reference>
<dbReference type="InParanoid" id="A0A1D2VPX3"/>
<proteinExistence type="predicted"/>
<protein>
    <submittedName>
        <fullName evidence="1">Uncharacterized protein</fullName>
    </submittedName>
</protein>
<name>A0A1D2VPX3_9ASCO</name>
<dbReference type="RefSeq" id="XP_020049941.1">
    <property type="nucleotide sequence ID" value="XM_020192294.1"/>
</dbReference>
<evidence type="ECO:0000313" key="2">
    <source>
        <dbReference type="Proteomes" id="UP000095038"/>
    </source>
</evidence>
<keyword evidence="2" id="KW-1185">Reference proteome</keyword>
<gene>
    <name evidence="1" type="ORF">ASCRUDRAFT_73443</name>
</gene>
<sequence length="73" mass="7409">MLRLPAVPWPGACLWSLSPNCRLCVASDRVCGSASSVASVSVVLASLVLQHWSCCIPSLGAPAAGSSKLGPES</sequence>